<feature type="transmembrane region" description="Helical" evidence="5">
    <location>
        <begin position="127"/>
        <end position="144"/>
    </location>
</feature>
<dbReference type="Proteomes" id="UP000051248">
    <property type="component" value="Unassembled WGS sequence"/>
</dbReference>
<comment type="subcellular location">
    <subcellularLocation>
        <location evidence="1">Membrane</location>
        <topology evidence="1">Multi-pass membrane protein</topology>
    </subcellularLocation>
</comment>
<protein>
    <recommendedName>
        <fullName evidence="8">Chloride channel protein</fullName>
    </recommendedName>
</protein>
<gene>
    <name evidence="6" type="ORF">FD03_GL001883</name>
</gene>
<keyword evidence="7" id="KW-1185">Reference proteome</keyword>
<dbReference type="SUPFAM" id="SSF81340">
    <property type="entry name" value="Clc chloride channel"/>
    <property type="match status" value="1"/>
</dbReference>
<name>A0A0R1KAQ7_9LACO</name>
<dbReference type="GO" id="GO:0015108">
    <property type="term" value="F:chloride transmembrane transporter activity"/>
    <property type="evidence" value="ECO:0007669"/>
    <property type="project" value="InterPro"/>
</dbReference>
<dbReference type="Pfam" id="PF00654">
    <property type="entry name" value="Voltage_CLC"/>
    <property type="match status" value="1"/>
</dbReference>
<dbReference type="CDD" id="cd00400">
    <property type="entry name" value="Voltage_gated_ClC"/>
    <property type="match status" value="1"/>
</dbReference>
<dbReference type="STRING" id="1423775.FD03_GL001883"/>
<evidence type="ECO:0008006" key="8">
    <source>
        <dbReference type="Google" id="ProtNLM"/>
    </source>
</evidence>
<keyword evidence="3 5" id="KW-1133">Transmembrane helix</keyword>
<sequence>MGITAGAYLILVNFLINLVWKTVPNVFNISTIYYPLIICGLGGILIGLLQRKNGNYPRMMVEVIGEYKQTGKIKYTNEIRKNFFHAIPVLTLGASVGPEAALSGILGGLVNWVGDRLRLTLERREELVNMGIGAILSTVFYAPFAGIGKAFDEPTRDFRIKGRKIFVYAVTILSGVVGFYLINHVLPHESSFGIHFRRSINWTWQGFALIPVAIVAGILFGMLFNNLGKWSQQLTRNNQKTVLWAILGGLIIGTAGIISPYLMFSGEVQLLGFSRDAVSQSALFLIFIAIGKAFVTNFCFSLGWRGGMIFPAIFSSAAAGFALSVLLPFTPAIIVSVTIASSLTYIMRQPGVVAGLLLLLLPIEVFPIIIVVCYLTNYLLKSLSKQ</sequence>
<dbReference type="AlphaFoldDB" id="A0A0R1KAQ7"/>
<dbReference type="PANTHER" id="PTHR43427">
    <property type="entry name" value="CHLORIDE CHANNEL PROTEIN CLC-E"/>
    <property type="match status" value="1"/>
</dbReference>
<accession>A0A0R1KAQ7</accession>
<feature type="transmembrane region" description="Helical" evidence="5">
    <location>
        <begin position="352"/>
        <end position="380"/>
    </location>
</feature>
<evidence type="ECO:0000256" key="2">
    <source>
        <dbReference type="ARBA" id="ARBA00022692"/>
    </source>
</evidence>
<proteinExistence type="predicted"/>
<feature type="transmembrane region" description="Helical" evidence="5">
    <location>
        <begin position="312"/>
        <end position="340"/>
    </location>
</feature>
<evidence type="ECO:0000256" key="5">
    <source>
        <dbReference type="SAM" id="Phobius"/>
    </source>
</evidence>
<dbReference type="InterPro" id="IPR014743">
    <property type="entry name" value="Cl-channel_core"/>
</dbReference>
<comment type="caution">
    <text evidence="6">The sequence shown here is derived from an EMBL/GenBank/DDBJ whole genome shotgun (WGS) entry which is preliminary data.</text>
</comment>
<dbReference type="EMBL" id="AZDZ01000003">
    <property type="protein sequence ID" value="KRK80459.1"/>
    <property type="molecule type" value="Genomic_DNA"/>
</dbReference>
<dbReference type="eggNOG" id="COG0038">
    <property type="taxonomic scope" value="Bacteria"/>
</dbReference>
<dbReference type="InterPro" id="IPR050368">
    <property type="entry name" value="ClC-type_chloride_channel"/>
</dbReference>
<feature type="transmembrane region" description="Helical" evidence="5">
    <location>
        <begin position="5"/>
        <end position="20"/>
    </location>
</feature>
<reference evidence="6 7" key="1">
    <citation type="journal article" date="2015" name="Genome Announc.">
        <title>Expanding the biotechnology potential of lactobacilli through comparative genomics of 213 strains and associated genera.</title>
        <authorList>
            <person name="Sun Z."/>
            <person name="Harris H.M."/>
            <person name="McCann A."/>
            <person name="Guo C."/>
            <person name="Argimon S."/>
            <person name="Zhang W."/>
            <person name="Yang X."/>
            <person name="Jeffery I.B."/>
            <person name="Cooney J.C."/>
            <person name="Kagawa T.F."/>
            <person name="Liu W."/>
            <person name="Song Y."/>
            <person name="Salvetti E."/>
            <person name="Wrobel A."/>
            <person name="Rasinkangas P."/>
            <person name="Parkhill J."/>
            <person name="Rea M.C."/>
            <person name="O'Sullivan O."/>
            <person name="Ritari J."/>
            <person name="Douillard F.P."/>
            <person name="Paul Ross R."/>
            <person name="Yang R."/>
            <person name="Briner A.E."/>
            <person name="Felis G.E."/>
            <person name="de Vos W.M."/>
            <person name="Barrangou R."/>
            <person name="Klaenhammer T.R."/>
            <person name="Caufield P.W."/>
            <person name="Cui Y."/>
            <person name="Zhang H."/>
            <person name="O'Toole P.W."/>
        </authorList>
    </citation>
    <scope>NUCLEOTIDE SEQUENCE [LARGE SCALE GENOMIC DNA]</scope>
    <source>
        <strain evidence="6 7">DSM 19682</strain>
    </source>
</reference>
<feature type="transmembrane region" description="Helical" evidence="5">
    <location>
        <begin position="32"/>
        <end position="49"/>
    </location>
</feature>
<feature type="transmembrane region" description="Helical" evidence="5">
    <location>
        <begin position="242"/>
        <end position="262"/>
    </location>
</feature>
<keyword evidence="4 5" id="KW-0472">Membrane</keyword>
<feature type="transmembrane region" description="Helical" evidence="5">
    <location>
        <begin position="83"/>
        <end position="107"/>
    </location>
</feature>
<dbReference type="Gene3D" id="1.10.3080.10">
    <property type="entry name" value="Clc chloride channel"/>
    <property type="match status" value="1"/>
</dbReference>
<feature type="transmembrane region" description="Helical" evidence="5">
    <location>
        <begin position="202"/>
        <end position="221"/>
    </location>
</feature>
<dbReference type="InterPro" id="IPR001807">
    <property type="entry name" value="ClC"/>
</dbReference>
<organism evidence="6 7">
    <name type="scientific">Companilactobacillus nodensis DSM 19682 = JCM 14932 = NBRC 107160</name>
    <dbReference type="NCBI Taxonomy" id="1423775"/>
    <lineage>
        <taxon>Bacteria</taxon>
        <taxon>Bacillati</taxon>
        <taxon>Bacillota</taxon>
        <taxon>Bacilli</taxon>
        <taxon>Lactobacillales</taxon>
        <taxon>Lactobacillaceae</taxon>
        <taxon>Companilactobacillus</taxon>
    </lineage>
</organism>
<keyword evidence="2 5" id="KW-0812">Transmembrane</keyword>
<dbReference type="PANTHER" id="PTHR43427:SF12">
    <property type="entry name" value="CHLORIDE TRANSPORTER"/>
    <property type="match status" value="1"/>
</dbReference>
<evidence type="ECO:0000256" key="4">
    <source>
        <dbReference type="ARBA" id="ARBA00023136"/>
    </source>
</evidence>
<evidence type="ECO:0000256" key="1">
    <source>
        <dbReference type="ARBA" id="ARBA00004141"/>
    </source>
</evidence>
<evidence type="ECO:0000313" key="7">
    <source>
        <dbReference type="Proteomes" id="UP000051248"/>
    </source>
</evidence>
<feature type="transmembrane region" description="Helical" evidence="5">
    <location>
        <begin position="165"/>
        <end position="182"/>
    </location>
</feature>
<evidence type="ECO:0000256" key="3">
    <source>
        <dbReference type="ARBA" id="ARBA00022989"/>
    </source>
</evidence>
<dbReference type="GO" id="GO:0016020">
    <property type="term" value="C:membrane"/>
    <property type="evidence" value="ECO:0007669"/>
    <property type="project" value="UniProtKB-SubCell"/>
</dbReference>
<evidence type="ECO:0000313" key="6">
    <source>
        <dbReference type="EMBL" id="KRK80459.1"/>
    </source>
</evidence>
<feature type="transmembrane region" description="Helical" evidence="5">
    <location>
        <begin position="282"/>
        <end position="300"/>
    </location>
</feature>
<dbReference type="PATRIC" id="fig|1423775.4.peg.1921"/>